<keyword evidence="3" id="KW-1185">Reference proteome</keyword>
<dbReference type="AlphaFoldDB" id="A0A1M6KNU4"/>
<dbReference type="Gene3D" id="3.60.40.10">
    <property type="entry name" value="PPM-type phosphatase domain"/>
    <property type="match status" value="1"/>
</dbReference>
<dbReference type="OrthoDB" id="1090916at2"/>
<organism evidence="2 3">
    <name type="scientific">Tepidibacter formicigenes DSM 15518</name>
    <dbReference type="NCBI Taxonomy" id="1123349"/>
    <lineage>
        <taxon>Bacteria</taxon>
        <taxon>Bacillati</taxon>
        <taxon>Bacillota</taxon>
        <taxon>Clostridia</taxon>
        <taxon>Peptostreptococcales</taxon>
        <taxon>Peptostreptococcaceae</taxon>
        <taxon>Tepidibacter</taxon>
    </lineage>
</organism>
<dbReference type="SMART" id="SM00331">
    <property type="entry name" value="PP2C_SIG"/>
    <property type="match status" value="1"/>
</dbReference>
<dbReference type="STRING" id="1123349.SAMN02744037_00414"/>
<dbReference type="Pfam" id="PF07228">
    <property type="entry name" value="SpoIIE"/>
    <property type="match status" value="1"/>
</dbReference>
<dbReference type="EMBL" id="FRAE01000008">
    <property type="protein sequence ID" value="SHJ60560.1"/>
    <property type="molecule type" value="Genomic_DNA"/>
</dbReference>
<dbReference type="RefSeq" id="WP_072886807.1">
    <property type="nucleotide sequence ID" value="NZ_FRAE01000008.1"/>
</dbReference>
<sequence length="394" mass="44136">MRRIKRYFVDIGYLSLNKYCEELCGDNVEIERFDEGVIAVLSDGLGSGVKANILATLTSKIAVTMIKNGLTIEDVVNTIINTLPTCKVRNLAYSTFTIIYILHSGECYIARFDNPPVLLKREGKVIPIQEEEILISGRKVKEIKINLKKEDTLISISDGVLNAGVGVILNLGWDIDNIGKYIKKIPLNLASLSIAKKIISTCNHLYQEIPGDDTTVVILKLTNAKHSTIFTGPPLNEEDDRMVVGKLIKGEGKKIVCGGTAAKIVARELNQEIEIDMENIKEDIPPIGHIKDIDLVTEGVLTLKKVLEILENYKTSKHHIDDIFKNNQYKNGVYMILKILLDESTHINFLVGRSINPAHKDIDFPNNLSSKLEIVKEIKERLEDLGKIVNIEYY</sequence>
<reference evidence="3" key="1">
    <citation type="submission" date="2016-11" db="EMBL/GenBank/DDBJ databases">
        <authorList>
            <person name="Varghese N."/>
            <person name="Submissions S."/>
        </authorList>
    </citation>
    <scope>NUCLEOTIDE SEQUENCE [LARGE SCALE GENOMIC DNA]</scope>
    <source>
        <strain evidence="3">DSM 15518</strain>
    </source>
</reference>
<gene>
    <name evidence="2" type="ORF">SAMN02744037_00414</name>
</gene>
<protein>
    <submittedName>
        <fullName evidence="2">Stage II sporulation protein E (SpoIIE)</fullName>
    </submittedName>
</protein>
<dbReference type="InterPro" id="IPR036457">
    <property type="entry name" value="PPM-type-like_dom_sf"/>
</dbReference>
<dbReference type="PANTHER" id="PTHR35801">
    <property type="entry name" value="PHOSPHOSERINE PHOSPHATASE RSBX"/>
    <property type="match status" value="1"/>
</dbReference>
<dbReference type="InterPro" id="IPR001932">
    <property type="entry name" value="PPM-type_phosphatase-like_dom"/>
</dbReference>
<feature type="domain" description="PPM-type phosphatase" evidence="1">
    <location>
        <begin position="8"/>
        <end position="221"/>
    </location>
</feature>
<dbReference type="InterPro" id="IPR039248">
    <property type="entry name" value="Ptase_RsbX"/>
</dbReference>
<dbReference type="Proteomes" id="UP000242497">
    <property type="component" value="Unassembled WGS sequence"/>
</dbReference>
<dbReference type="PANTHER" id="PTHR35801:SF1">
    <property type="entry name" value="PHOSPHOSERINE PHOSPHATASE RSBX"/>
    <property type="match status" value="1"/>
</dbReference>
<proteinExistence type="predicted"/>
<accession>A0A1M6KNU4</accession>
<evidence type="ECO:0000313" key="3">
    <source>
        <dbReference type="Proteomes" id="UP000242497"/>
    </source>
</evidence>
<name>A0A1M6KNU4_9FIRM</name>
<evidence type="ECO:0000313" key="2">
    <source>
        <dbReference type="EMBL" id="SHJ60560.1"/>
    </source>
</evidence>
<dbReference type="SUPFAM" id="SSF81606">
    <property type="entry name" value="PP2C-like"/>
    <property type="match status" value="1"/>
</dbReference>
<evidence type="ECO:0000259" key="1">
    <source>
        <dbReference type="SMART" id="SM00331"/>
    </source>
</evidence>